<keyword evidence="5" id="KW-0963">Cytoplasm</keyword>
<keyword evidence="3" id="KW-0460">Magnesium</keyword>
<protein>
    <recommendedName>
        <fullName evidence="5">GTPase HflX</fullName>
    </recommendedName>
    <alternativeName>
        <fullName evidence="5">GTP-binding protein HflX</fullName>
    </alternativeName>
</protein>
<evidence type="ECO:0000256" key="2">
    <source>
        <dbReference type="ARBA" id="ARBA00022741"/>
    </source>
</evidence>
<dbReference type="RefSeq" id="WP_379485954.1">
    <property type="nucleotide sequence ID" value="NZ_JBHLWK010000006.1"/>
</dbReference>
<dbReference type="InterPro" id="IPR027417">
    <property type="entry name" value="P-loop_NTPase"/>
</dbReference>
<proteinExistence type="inferred from homology"/>
<evidence type="ECO:0000256" key="5">
    <source>
        <dbReference type="HAMAP-Rule" id="MF_00900"/>
    </source>
</evidence>
<keyword evidence="2 5" id="KW-0547">Nucleotide-binding</keyword>
<dbReference type="InterPro" id="IPR042108">
    <property type="entry name" value="GTPase_HflX_N_sf"/>
</dbReference>
<dbReference type="InterPro" id="IPR030394">
    <property type="entry name" value="G_HFLX_dom"/>
</dbReference>
<dbReference type="SUPFAM" id="SSF52540">
    <property type="entry name" value="P-loop containing nucleoside triphosphate hydrolases"/>
    <property type="match status" value="1"/>
</dbReference>
<keyword evidence="1" id="KW-0479">Metal-binding</keyword>
<dbReference type="InterPro" id="IPR006073">
    <property type="entry name" value="GTP-bd"/>
</dbReference>
<evidence type="ECO:0000313" key="8">
    <source>
        <dbReference type="Proteomes" id="UP001589798"/>
    </source>
</evidence>
<dbReference type="InterPro" id="IPR032305">
    <property type="entry name" value="GTP-bd_M"/>
</dbReference>
<dbReference type="CDD" id="cd01878">
    <property type="entry name" value="HflX"/>
    <property type="match status" value="1"/>
</dbReference>
<feature type="domain" description="Hflx-type G" evidence="6">
    <location>
        <begin position="206"/>
        <end position="391"/>
    </location>
</feature>
<evidence type="ECO:0000259" key="6">
    <source>
        <dbReference type="PROSITE" id="PS51705"/>
    </source>
</evidence>
<name>A0ABV6CQU3_9SPHN</name>
<dbReference type="PRINTS" id="PR00326">
    <property type="entry name" value="GTP1OBG"/>
</dbReference>
<evidence type="ECO:0000313" key="7">
    <source>
        <dbReference type="EMBL" id="MFC0203087.1"/>
    </source>
</evidence>
<dbReference type="Gene3D" id="3.40.50.300">
    <property type="entry name" value="P-loop containing nucleotide triphosphate hydrolases"/>
    <property type="match status" value="1"/>
</dbReference>
<evidence type="ECO:0000256" key="4">
    <source>
        <dbReference type="ARBA" id="ARBA00023134"/>
    </source>
</evidence>
<keyword evidence="8" id="KW-1185">Reference proteome</keyword>
<dbReference type="PIRSF" id="PIRSF006809">
    <property type="entry name" value="GTP-binding_hflX_prd"/>
    <property type="match status" value="1"/>
</dbReference>
<gene>
    <name evidence="5 7" type="primary">hflX</name>
    <name evidence="7" type="ORF">ACFFJC_02250</name>
</gene>
<dbReference type="Pfam" id="PF13167">
    <property type="entry name" value="GTP-bdg_N"/>
    <property type="match status" value="1"/>
</dbReference>
<evidence type="ECO:0000256" key="1">
    <source>
        <dbReference type="ARBA" id="ARBA00022723"/>
    </source>
</evidence>
<dbReference type="Pfam" id="PF16360">
    <property type="entry name" value="GTP-bdg_M"/>
    <property type="match status" value="1"/>
</dbReference>
<dbReference type="Proteomes" id="UP001589798">
    <property type="component" value="Unassembled WGS sequence"/>
</dbReference>
<dbReference type="Gene3D" id="6.10.250.2860">
    <property type="match status" value="1"/>
</dbReference>
<dbReference type="NCBIfam" id="TIGR03156">
    <property type="entry name" value="GTP_HflX"/>
    <property type="match status" value="1"/>
</dbReference>
<comment type="similarity">
    <text evidence="5">Belongs to the TRAFAC class OBG-HflX-like GTPase superfamily. HflX GTPase family.</text>
</comment>
<dbReference type="InterPro" id="IPR016496">
    <property type="entry name" value="GTPase_HflX"/>
</dbReference>
<dbReference type="PROSITE" id="PS51705">
    <property type="entry name" value="G_HFLX"/>
    <property type="match status" value="1"/>
</dbReference>
<comment type="function">
    <text evidence="5">GTPase that associates with the 50S ribosomal subunit and may have a role during protein synthesis or ribosome biogenesis.</text>
</comment>
<accession>A0ABV6CQU3</accession>
<dbReference type="Gene3D" id="3.40.50.11060">
    <property type="entry name" value="GTPase HflX, N-terminal domain"/>
    <property type="match status" value="1"/>
</dbReference>
<dbReference type="PANTHER" id="PTHR10229">
    <property type="entry name" value="GTP-BINDING PROTEIN HFLX"/>
    <property type="match status" value="1"/>
</dbReference>
<comment type="subunit">
    <text evidence="5">Monomer. Associates with the 50S ribosomal subunit.</text>
</comment>
<evidence type="ECO:0000256" key="3">
    <source>
        <dbReference type="ARBA" id="ARBA00022842"/>
    </source>
</evidence>
<dbReference type="EMBL" id="JBHLWK010000006">
    <property type="protein sequence ID" value="MFC0203087.1"/>
    <property type="molecule type" value="Genomic_DNA"/>
</dbReference>
<comment type="caution">
    <text evidence="7">The sequence shown here is derived from an EMBL/GenBank/DDBJ whole genome shotgun (WGS) entry which is preliminary data.</text>
</comment>
<organism evidence="7 8">
    <name type="scientific">Novosphingobium soli</name>
    <dbReference type="NCBI Taxonomy" id="574956"/>
    <lineage>
        <taxon>Bacteria</taxon>
        <taxon>Pseudomonadati</taxon>
        <taxon>Pseudomonadota</taxon>
        <taxon>Alphaproteobacteria</taxon>
        <taxon>Sphingomonadales</taxon>
        <taxon>Sphingomonadaceae</taxon>
        <taxon>Novosphingobium</taxon>
    </lineage>
</organism>
<dbReference type="Pfam" id="PF01926">
    <property type="entry name" value="MMR_HSR1"/>
    <property type="match status" value="1"/>
</dbReference>
<dbReference type="PANTHER" id="PTHR10229:SF0">
    <property type="entry name" value="GTP-BINDING PROTEIN 6-RELATED"/>
    <property type="match status" value="1"/>
</dbReference>
<comment type="subcellular location">
    <subcellularLocation>
        <location evidence="5">Cytoplasm</location>
    </subcellularLocation>
    <text evidence="5">May associate with membranes.</text>
</comment>
<sequence>MNDELKGEVTRGARALVVYPQMRGRGDLDPAARLEEARGLALAIGLVVADAMAIVIREPRAGTLFGEGQIQNIATACELEEAELVIVDGSLTAIQQRNLEEKLKRKVIDRTGLILEIFGERAATAEGRLQVELAHLDYQAGRLVRSWTHLERQRGGFGFLGGPGETQIEADRRMIRDRMARIRRELEQVRRTRGLHRDRREKAPWPVIALVGYTNAGKSTLFNRLTGASVMAENLLFATLDPTMRAIRLPAVEKAILSDTVGFISDLPTQLVAAFRATLEEVTAADVILHVRDIANPDTEAQKRQVLDVLADLGVVAGNGGDGDQGEGEAPSIPIVEVWNKWDLLGPEQAALLTEAVTHRDGETIVPLSALTGQGCDELLEVAGRMLTQDARLYSFVVPAADGQRLAFLHARGEVVAEEDAGEGPDGPQLRLQVRLSERERGRFGAL</sequence>
<dbReference type="HAMAP" id="MF_00900">
    <property type="entry name" value="GTPase_HflX"/>
    <property type="match status" value="1"/>
</dbReference>
<keyword evidence="4 5" id="KW-0342">GTP-binding</keyword>
<reference evidence="7 8" key="1">
    <citation type="submission" date="2024-09" db="EMBL/GenBank/DDBJ databases">
        <authorList>
            <person name="Sun Q."/>
            <person name="Mori K."/>
        </authorList>
    </citation>
    <scope>NUCLEOTIDE SEQUENCE [LARGE SCALE GENOMIC DNA]</scope>
    <source>
        <strain evidence="7 8">CCM 7706</strain>
    </source>
</reference>
<dbReference type="InterPro" id="IPR025121">
    <property type="entry name" value="GTPase_HflX_N"/>
</dbReference>